<accession>A0AAD4XN76</accession>
<dbReference type="EMBL" id="JAJJMB010008071">
    <property type="protein sequence ID" value="KAI3926036.1"/>
    <property type="molecule type" value="Genomic_DNA"/>
</dbReference>
<evidence type="ECO:0000313" key="3">
    <source>
        <dbReference type="Proteomes" id="UP001202328"/>
    </source>
</evidence>
<evidence type="ECO:0000313" key="2">
    <source>
        <dbReference type="EMBL" id="KAI3926036.1"/>
    </source>
</evidence>
<dbReference type="Proteomes" id="UP001202328">
    <property type="component" value="Unassembled WGS sequence"/>
</dbReference>
<evidence type="ECO:0000256" key="1">
    <source>
        <dbReference type="SAM" id="SignalP"/>
    </source>
</evidence>
<reference evidence="2" key="1">
    <citation type="submission" date="2022-04" db="EMBL/GenBank/DDBJ databases">
        <title>A functionally conserved STORR gene fusion in Papaver species that diverged 16.8 million years ago.</title>
        <authorList>
            <person name="Catania T."/>
        </authorList>
    </citation>
    <scope>NUCLEOTIDE SEQUENCE</scope>
    <source>
        <strain evidence="2">S-188037</strain>
    </source>
</reference>
<gene>
    <name evidence="2" type="ORF">MKW98_028172</name>
</gene>
<organism evidence="2 3">
    <name type="scientific">Papaver atlanticum</name>
    <dbReference type="NCBI Taxonomy" id="357466"/>
    <lineage>
        <taxon>Eukaryota</taxon>
        <taxon>Viridiplantae</taxon>
        <taxon>Streptophyta</taxon>
        <taxon>Embryophyta</taxon>
        <taxon>Tracheophyta</taxon>
        <taxon>Spermatophyta</taxon>
        <taxon>Magnoliopsida</taxon>
        <taxon>Ranunculales</taxon>
        <taxon>Papaveraceae</taxon>
        <taxon>Papaveroideae</taxon>
        <taxon>Papaver</taxon>
    </lineage>
</organism>
<dbReference type="AlphaFoldDB" id="A0AAD4XN76"/>
<sequence>MMVKSVLVACITLLLLTALTDAARVPPLRGPAALVTGSSPAATGSKAVATDGVAYPQACPCCKWGYSGPFYLCQMICCKT</sequence>
<keyword evidence="1" id="KW-0732">Signal</keyword>
<feature type="signal peptide" evidence="1">
    <location>
        <begin position="1"/>
        <end position="22"/>
    </location>
</feature>
<proteinExistence type="predicted"/>
<name>A0AAD4XN76_9MAGN</name>
<comment type="caution">
    <text evidence="2">The sequence shown here is derived from an EMBL/GenBank/DDBJ whole genome shotgun (WGS) entry which is preliminary data.</text>
</comment>
<feature type="chain" id="PRO_5041956295" evidence="1">
    <location>
        <begin position="23"/>
        <end position="80"/>
    </location>
</feature>
<keyword evidence="3" id="KW-1185">Reference proteome</keyword>
<protein>
    <submittedName>
        <fullName evidence="2">Uncharacterized protein</fullName>
    </submittedName>
</protein>